<feature type="transmembrane region" description="Helical" evidence="1">
    <location>
        <begin position="80"/>
        <end position="99"/>
    </location>
</feature>
<evidence type="ECO:0000313" key="3">
    <source>
        <dbReference type="Proteomes" id="UP000825381"/>
    </source>
</evidence>
<evidence type="ECO:0000313" key="2">
    <source>
        <dbReference type="EMBL" id="QYJ68502.1"/>
    </source>
</evidence>
<keyword evidence="1" id="KW-1133">Transmembrane helix</keyword>
<keyword evidence="1" id="KW-0472">Membrane</keyword>
<reference evidence="2 3" key="1">
    <citation type="submission" date="2021-07" db="EMBL/GenBank/DDBJ databases">
        <title>Flavobacterium WSW3-B6 sp.nov, isolated from seaweed.</title>
        <authorList>
            <person name="Muhammad N."/>
            <person name="Ho H."/>
            <person name="Lee Y.-J."/>
            <person name="Nguyen T."/>
            <person name="Ho J."/>
            <person name="Kim S.-G."/>
        </authorList>
    </citation>
    <scope>NUCLEOTIDE SEQUENCE [LARGE SCALE GENOMIC DNA]</scope>
    <source>
        <strain evidence="2 3">WSW3-B6</strain>
    </source>
</reference>
<feature type="transmembrane region" description="Helical" evidence="1">
    <location>
        <begin position="28"/>
        <end position="49"/>
    </location>
</feature>
<proteinExistence type="predicted"/>
<evidence type="ECO:0000256" key="1">
    <source>
        <dbReference type="SAM" id="Phobius"/>
    </source>
</evidence>
<dbReference type="Proteomes" id="UP000825381">
    <property type="component" value="Chromosome"/>
</dbReference>
<organism evidence="2 3">
    <name type="scientific">Flavobacterium litorale</name>
    <dbReference type="NCBI Taxonomy" id="2856519"/>
    <lineage>
        <taxon>Bacteria</taxon>
        <taxon>Pseudomonadati</taxon>
        <taxon>Bacteroidota</taxon>
        <taxon>Flavobacteriia</taxon>
        <taxon>Flavobacteriales</taxon>
        <taxon>Flavobacteriaceae</taxon>
        <taxon>Flavobacterium</taxon>
    </lineage>
</organism>
<dbReference type="EMBL" id="CP080429">
    <property type="protein sequence ID" value="QYJ68502.1"/>
    <property type="molecule type" value="Genomic_DNA"/>
</dbReference>
<feature type="transmembrane region" description="Helical" evidence="1">
    <location>
        <begin position="56"/>
        <end position="74"/>
    </location>
</feature>
<keyword evidence="3" id="KW-1185">Reference proteome</keyword>
<accession>A0ABX8V6X4</accession>
<feature type="transmembrane region" description="Helical" evidence="1">
    <location>
        <begin position="5"/>
        <end position="22"/>
    </location>
</feature>
<dbReference type="RefSeq" id="WP_220640842.1">
    <property type="nucleotide sequence ID" value="NZ_CP080429.1"/>
</dbReference>
<sequence length="102" mass="12111">MKKLNYFFVGVPTLLSLIGFVYKELWFIAALFMILTGLFQITTAVIWTGSEGSNNIFLRIYWLLTISFFLMWVFTDWYWIIVLPPIIAIYFTVILNYNFKNT</sequence>
<name>A0ABX8V6X4_9FLAO</name>
<evidence type="ECO:0008006" key="4">
    <source>
        <dbReference type="Google" id="ProtNLM"/>
    </source>
</evidence>
<keyword evidence="1" id="KW-0812">Transmembrane</keyword>
<gene>
    <name evidence="2" type="ORF">K1I41_01055</name>
</gene>
<protein>
    <recommendedName>
        <fullName evidence="4">SPW repeat-containing protein</fullName>
    </recommendedName>
</protein>